<sequence>MSLSLSAVLFPVVSMPSLGLEEDQDHSNNCFMTAGDDDLMMNMMDFDFDAILNEAVATMEHQHHTHSDGSAAVRAMNSPSPTAVSTASPKLVSPVMIPTNMDTCLIDDDTANHKNSMFSSTPIMIPNPLSHLFSTNKNTSPAAVASPFPQPFADYNKNSNTTFVDIAPRDTANVSPSPSNDDGSNSSYSYTYSYSYITPNNNKRKRDLSDDSITTHLTGISPKRLAPMNRVTAVTTNETTSTPTHSFFRYSSSTASSSSPVSAFNSSNKRKSTLSSAPSVTGVDETIKKERNRMHAKASRQRRKELMGELQQSLQSLQEENQKLLRFLSNKLGGRTAQQALMKEQAKPAERLIEQLKQPNARILNTKTIRFLQDLRKELPPLQGRNENKNIKSEDTIDDTLFFQVVA</sequence>
<dbReference type="GO" id="GO:0003700">
    <property type="term" value="F:DNA-binding transcription factor activity"/>
    <property type="evidence" value="ECO:0007669"/>
    <property type="project" value="InterPro"/>
</dbReference>
<feature type="chain" id="PRO_5039927605" evidence="3">
    <location>
        <begin position="20"/>
        <end position="407"/>
    </location>
</feature>
<dbReference type="Pfam" id="PF07716">
    <property type="entry name" value="bZIP_2"/>
    <property type="match status" value="1"/>
</dbReference>
<dbReference type="InterPro" id="IPR004827">
    <property type="entry name" value="bZIP"/>
</dbReference>
<evidence type="ECO:0000256" key="3">
    <source>
        <dbReference type="SAM" id="SignalP"/>
    </source>
</evidence>
<accession>A0A9K3M1W2</accession>
<keyword evidence="1" id="KW-0175">Coiled coil</keyword>
<keyword evidence="3" id="KW-0732">Signal</keyword>
<evidence type="ECO:0000256" key="1">
    <source>
        <dbReference type="SAM" id="Coils"/>
    </source>
</evidence>
<dbReference type="Proteomes" id="UP000693970">
    <property type="component" value="Unassembled WGS sequence"/>
</dbReference>
<feature type="domain" description="BZIP" evidence="4">
    <location>
        <begin position="288"/>
        <end position="324"/>
    </location>
</feature>
<dbReference type="PROSITE" id="PS50217">
    <property type="entry name" value="BZIP"/>
    <property type="match status" value="1"/>
</dbReference>
<organism evidence="5 6">
    <name type="scientific">Nitzschia inconspicua</name>
    <dbReference type="NCBI Taxonomy" id="303405"/>
    <lineage>
        <taxon>Eukaryota</taxon>
        <taxon>Sar</taxon>
        <taxon>Stramenopiles</taxon>
        <taxon>Ochrophyta</taxon>
        <taxon>Bacillariophyta</taxon>
        <taxon>Bacillariophyceae</taxon>
        <taxon>Bacillariophycidae</taxon>
        <taxon>Bacillariales</taxon>
        <taxon>Bacillariaceae</taxon>
        <taxon>Nitzschia</taxon>
    </lineage>
</organism>
<name>A0A9K3M1W2_9STRA</name>
<feature type="region of interest" description="Disordered" evidence="2">
    <location>
        <begin position="252"/>
        <end position="282"/>
    </location>
</feature>
<evidence type="ECO:0000259" key="4">
    <source>
        <dbReference type="PROSITE" id="PS50217"/>
    </source>
</evidence>
<evidence type="ECO:0000313" key="5">
    <source>
        <dbReference type="EMBL" id="KAG7372728.1"/>
    </source>
</evidence>
<proteinExistence type="predicted"/>
<evidence type="ECO:0000256" key="2">
    <source>
        <dbReference type="SAM" id="MobiDB-lite"/>
    </source>
</evidence>
<feature type="signal peptide" evidence="3">
    <location>
        <begin position="1"/>
        <end position="19"/>
    </location>
</feature>
<reference evidence="5" key="2">
    <citation type="submission" date="2021-04" db="EMBL/GenBank/DDBJ databases">
        <authorList>
            <person name="Podell S."/>
        </authorList>
    </citation>
    <scope>NUCLEOTIDE SEQUENCE</scope>
    <source>
        <strain evidence="5">Hildebrandi</strain>
    </source>
</reference>
<feature type="coiled-coil region" evidence="1">
    <location>
        <begin position="300"/>
        <end position="327"/>
    </location>
</feature>
<keyword evidence="6" id="KW-1185">Reference proteome</keyword>
<protein>
    <submittedName>
        <fullName evidence="5">Basic region leucine zipper domain protein</fullName>
    </submittedName>
</protein>
<dbReference type="CDD" id="cd14809">
    <property type="entry name" value="bZIP_AUREO-like"/>
    <property type="match status" value="1"/>
</dbReference>
<reference evidence="5" key="1">
    <citation type="journal article" date="2021" name="Sci. Rep.">
        <title>Diploid genomic architecture of Nitzschia inconspicua, an elite biomass production diatom.</title>
        <authorList>
            <person name="Oliver A."/>
            <person name="Podell S."/>
            <person name="Pinowska A."/>
            <person name="Traller J.C."/>
            <person name="Smith S.R."/>
            <person name="McClure R."/>
            <person name="Beliaev A."/>
            <person name="Bohutskyi P."/>
            <person name="Hill E.A."/>
            <person name="Rabines A."/>
            <person name="Zheng H."/>
            <person name="Allen L.Z."/>
            <person name="Kuo A."/>
            <person name="Grigoriev I.V."/>
            <person name="Allen A.E."/>
            <person name="Hazlebeck D."/>
            <person name="Allen E.E."/>
        </authorList>
    </citation>
    <scope>NUCLEOTIDE SEQUENCE</scope>
    <source>
        <strain evidence="5">Hildebrandi</strain>
    </source>
</reference>
<evidence type="ECO:0000313" key="6">
    <source>
        <dbReference type="Proteomes" id="UP000693970"/>
    </source>
</evidence>
<dbReference type="EMBL" id="JAGRRH010000003">
    <property type="protein sequence ID" value="KAG7372728.1"/>
    <property type="molecule type" value="Genomic_DNA"/>
</dbReference>
<gene>
    <name evidence="5" type="ORF">IV203_018871</name>
</gene>
<feature type="compositionally biased region" description="Low complexity" evidence="2">
    <location>
        <begin position="252"/>
        <end position="267"/>
    </location>
</feature>
<comment type="caution">
    <text evidence="5">The sequence shown here is derived from an EMBL/GenBank/DDBJ whole genome shotgun (WGS) entry which is preliminary data.</text>
</comment>
<dbReference type="AlphaFoldDB" id="A0A9K3M1W2"/>